<name>A0A1H5YTV0_9HYPH</name>
<dbReference type="Gene3D" id="3.30.43.10">
    <property type="entry name" value="Uridine Diphospho-n-acetylenolpyruvylglucosamine Reductase, domain 2"/>
    <property type="match status" value="1"/>
</dbReference>
<keyword evidence="4" id="KW-0560">Oxidoreductase</keyword>
<proteinExistence type="predicted"/>
<dbReference type="InterPro" id="IPR004113">
    <property type="entry name" value="FAD-bd_oxidored_4_C"/>
</dbReference>
<dbReference type="Gene3D" id="3.30.465.10">
    <property type="match status" value="1"/>
</dbReference>
<dbReference type="Proteomes" id="UP000236743">
    <property type="component" value="Unassembled WGS sequence"/>
</dbReference>
<dbReference type="RefSeq" id="WP_103872528.1">
    <property type="nucleotide sequence ID" value="NZ_FNUY01000004.1"/>
</dbReference>
<dbReference type="InterPro" id="IPR006094">
    <property type="entry name" value="Oxid_FAD_bind_N"/>
</dbReference>
<dbReference type="InterPro" id="IPR016164">
    <property type="entry name" value="FAD-linked_Oxase-like_C"/>
</dbReference>
<dbReference type="PANTHER" id="PTHR43716:SF1">
    <property type="entry name" value="D-2-HYDROXYGLUTARATE DEHYDROGENASE, MITOCHONDRIAL"/>
    <property type="match status" value="1"/>
</dbReference>
<evidence type="ECO:0000259" key="5">
    <source>
        <dbReference type="PROSITE" id="PS51387"/>
    </source>
</evidence>
<dbReference type="Gene3D" id="3.30.70.2740">
    <property type="match status" value="1"/>
</dbReference>
<reference evidence="6 7" key="1">
    <citation type="submission" date="2016-10" db="EMBL/GenBank/DDBJ databases">
        <authorList>
            <person name="de Groot N.N."/>
        </authorList>
    </citation>
    <scope>NUCLEOTIDE SEQUENCE [LARGE SCALE GENOMIC DNA]</scope>
    <source>
        <strain evidence="6 7">DSM 26656</strain>
    </source>
</reference>
<comment type="cofactor">
    <cofactor evidence="1">
        <name>FAD</name>
        <dbReference type="ChEBI" id="CHEBI:57692"/>
    </cofactor>
</comment>
<dbReference type="AlphaFoldDB" id="A0A1H5YTV0"/>
<protein>
    <submittedName>
        <fullName evidence="6">FAD/FMN-containing dehydrogenase</fullName>
    </submittedName>
</protein>
<dbReference type="InterPro" id="IPR016169">
    <property type="entry name" value="FAD-bd_PCMH_sub2"/>
</dbReference>
<organism evidence="6 7">
    <name type="scientific">Bosea lathyri</name>
    <dbReference type="NCBI Taxonomy" id="1036778"/>
    <lineage>
        <taxon>Bacteria</taxon>
        <taxon>Pseudomonadati</taxon>
        <taxon>Pseudomonadota</taxon>
        <taxon>Alphaproteobacteria</taxon>
        <taxon>Hyphomicrobiales</taxon>
        <taxon>Boseaceae</taxon>
        <taxon>Bosea</taxon>
    </lineage>
</organism>
<dbReference type="InterPro" id="IPR016167">
    <property type="entry name" value="FAD-bd_PCMH_sub1"/>
</dbReference>
<dbReference type="PROSITE" id="PS51387">
    <property type="entry name" value="FAD_PCMH"/>
    <property type="match status" value="1"/>
</dbReference>
<dbReference type="Pfam" id="PF01565">
    <property type="entry name" value="FAD_binding_4"/>
    <property type="match status" value="1"/>
</dbReference>
<accession>A0A1H5YTV0</accession>
<dbReference type="GO" id="GO:0071949">
    <property type="term" value="F:FAD binding"/>
    <property type="evidence" value="ECO:0007669"/>
    <property type="project" value="InterPro"/>
</dbReference>
<dbReference type="PANTHER" id="PTHR43716">
    <property type="entry name" value="D-2-HYDROXYGLUTARATE DEHYDROGENASE, MITOCHONDRIAL"/>
    <property type="match status" value="1"/>
</dbReference>
<dbReference type="Gene3D" id="3.30.70.2190">
    <property type="match status" value="1"/>
</dbReference>
<gene>
    <name evidence="6" type="ORF">SAMN04488115_10466</name>
</gene>
<evidence type="ECO:0000313" key="7">
    <source>
        <dbReference type="Proteomes" id="UP000236743"/>
    </source>
</evidence>
<dbReference type="SUPFAM" id="SSF56176">
    <property type="entry name" value="FAD-binding/transporter-associated domain-like"/>
    <property type="match status" value="1"/>
</dbReference>
<dbReference type="OrthoDB" id="9809290at2"/>
<dbReference type="InterPro" id="IPR036318">
    <property type="entry name" value="FAD-bd_PCMH-like_sf"/>
</dbReference>
<dbReference type="InterPro" id="IPR016166">
    <property type="entry name" value="FAD-bd_PCMH"/>
</dbReference>
<dbReference type="InterPro" id="IPR051264">
    <property type="entry name" value="FAD-oxidored/transferase_4"/>
</dbReference>
<sequence length="472" mass="50454">MIATRHLDAIGAIVGHKGLITDAADMRGYEIGARYDEGRAACVVRPGTTEEVSRVVAYAVSNGIRLVPQSGNTGVVGGSTPDSSGTQAVLSLDRLNAAPEIDIPNRTVKVGAGVRLSALNEALAVHGLFLPIDLGADPMIGGMVATNTGGARFLRYGAMRRQVLGLEVVLPDHDGTILDLTTGLRKDNASLDLKQLFVGTSGAFGIVTKAVLEVQRLPQQVATALLVPRDGEAIPLLLTALEEACGEYLTAFEGISRNAMKHALGHVGHLRNPFARGEIPPYAILVELTRSWPERAQELALSDVLESVLAEQFEQDDALLSDALVGRPEELWALRHSLSEGLKAAGHVIAFDLSLRRSDLVCFRNEIIPLLATEFPELEVCDFGHIADGGVHFNLVHPGKPDAAYIGRVRAIVLDIVIGRYRGSFTGEHALGRSNQSLYDHYTPELVKRLSGSLQGALTEVAIGNVRFSAAI</sequence>
<dbReference type="GO" id="GO:0022904">
    <property type="term" value="P:respiratory electron transport chain"/>
    <property type="evidence" value="ECO:0007669"/>
    <property type="project" value="TreeGrafter"/>
</dbReference>
<keyword evidence="7" id="KW-1185">Reference proteome</keyword>
<dbReference type="EMBL" id="FNUY01000004">
    <property type="protein sequence ID" value="SEG26887.1"/>
    <property type="molecule type" value="Genomic_DNA"/>
</dbReference>
<keyword evidence="3" id="KW-0274">FAD</keyword>
<dbReference type="SUPFAM" id="SSF55103">
    <property type="entry name" value="FAD-linked oxidases, C-terminal domain"/>
    <property type="match status" value="1"/>
</dbReference>
<evidence type="ECO:0000313" key="6">
    <source>
        <dbReference type="EMBL" id="SEG26887.1"/>
    </source>
</evidence>
<evidence type="ECO:0000256" key="1">
    <source>
        <dbReference type="ARBA" id="ARBA00001974"/>
    </source>
</evidence>
<feature type="domain" description="FAD-binding PCMH-type" evidence="5">
    <location>
        <begin position="36"/>
        <end position="217"/>
    </location>
</feature>
<keyword evidence="2" id="KW-0285">Flavoprotein</keyword>
<dbReference type="GO" id="GO:0016491">
    <property type="term" value="F:oxidoreductase activity"/>
    <property type="evidence" value="ECO:0007669"/>
    <property type="project" value="UniProtKB-KW"/>
</dbReference>
<evidence type="ECO:0000256" key="2">
    <source>
        <dbReference type="ARBA" id="ARBA00022630"/>
    </source>
</evidence>
<evidence type="ECO:0000256" key="4">
    <source>
        <dbReference type="ARBA" id="ARBA00023002"/>
    </source>
</evidence>
<dbReference type="Pfam" id="PF02913">
    <property type="entry name" value="FAD-oxidase_C"/>
    <property type="match status" value="1"/>
</dbReference>
<evidence type="ECO:0000256" key="3">
    <source>
        <dbReference type="ARBA" id="ARBA00022827"/>
    </source>
</evidence>